<proteinExistence type="predicted"/>
<gene>
    <name evidence="1" type="ORF">RND81_11G044500</name>
</gene>
<dbReference type="AlphaFoldDB" id="A0AAW1HI92"/>
<evidence type="ECO:0000313" key="2">
    <source>
        <dbReference type="Proteomes" id="UP001443914"/>
    </source>
</evidence>
<accession>A0AAW1HI92</accession>
<dbReference type="EMBL" id="JBDFQZ010000011">
    <property type="protein sequence ID" value="KAK9675963.1"/>
    <property type="molecule type" value="Genomic_DNA"/>
</dbReference>
<dbReference type="Proteomes" id="UP001443914">
    <property type="component" value="Unassembled WGS sequence"/>
</dbReference>
<name>A0AAW1HI92_SAPOF</name>
<organism evidence="1 2">
    <name type="scientific">Saponaria officinalis</name>
    <name type="common">Common soapwort</name>
    <name type="synonym">Lychnis saponaria</name>
    <dbReference type="NCBI Taxonomy" id="3572"/>
    <lineage>
        <taxon>Eukaryota</taxon>
        <taxon>Viridiplantae</taxon>
        <taxon>Streptophyta</taxon>
        <taxon>Embryophyta</taxon>
        <taxon>Tracheophyta</taxon>
        <taxon>Spermatophyta</taxon>
        <taxon>Magnoliopsida</taxon>
        <taxon>eudicotyledons</taxon>
        <taxon>Gunneridae</taxon>
        <taxon>Pentapetalae</taxon>
        <taxon>Caryophyllales</taxon>
        <taxon>Caryophyllaceae</taxon>
        <taxon>Caryophylleae</taxon>
        <taxon>Saponaria</taxon>
    </lineage>
</organism>
<sequence length="126" mass="14921">MNIDYASAEVLLLLIGDRLTDEYDNDIWQITIHPLNDEYGTQSCKGREFWHARQTFLSSYHFRPHREDDMRKKLSKSVRRLSEVAVEMGLGYCRRSLMKLRKFGGKSYRASLVRTPLLFIRCFMPQ</sequence>
<keyword evidence="2" id="KW-1185">Reference proteome</keyword>
<protein>
    <submittedName>
        <fullName evidence="1">Uncharacterized protein</fullName>
    </submittedName>
</protein>
<evidence type="ECO:0000313" key="1">
    <source>
        <dbReference type="EMBL" id="KAK9675963.1"/>
    </source>
</evidence>
<comment type="caution">
    <text evidence="1">The sequence shown here is derived from an EMBL/GenBank/DDBJ whole genome shotgun (WGS) entry which is preliminary data.</text>
</comment>
<reference evidence="1" key="1">
    <citation type="submission" date="2024-03" db="EMBL/GenBank/DDBJ databases">
        <title>WGS assembly of Saponaria officinalis var. Norfolk2.</title>
        <authorList>
            <person name="Jenkins J."/>
            <person name="Shu S."/>
            <person name="Grimwood J."/>
            <person name="Barry K."/>
            <person name="Goodstein D."/>
            <person name="Schmutz J."/>
            <person name="Leebens-Mack J."/>
            <person name="Osbourn A."/>
        </authorList>
    </citation>
    <scope>NUCLEOTIDE SEQUENCE [LARGE SCALE GENOMIC DNA]</scope>
    <source>
        <strain evidence="1">JIC</strain>
    </source>
</reference>